<dbReference type="Proteomes" id="UP000286097">
    <property type="component" value="Unassembled WGS sequence"/>
</dbReference>
<dbReference type="AlphaFoldDB" id="A0A3M6VHU2"/>
<dbReference type="EMBL" id="QKXF01000100">
    <property type="protein sequence ID" value="RQM17202.1"/>
    <property type="molecule type" value="Genomic_DNA"/>
</dbReference>
<comment type="caution">
    <text evidence="1">The sequence shown here is derived from an EMBL/GenBank/DDBJ whole genome shotgun (WGS) entry which is preliminary data.</text>
</comment>
<dbReference type="EMBL" id="QLLG01000212">
    <property type="protein sequence ID" value="RMX66209.1"/>
    <property type="molecule type" value="Genomic_DNA"/>
</dbReference>
<name>A0A3M6VHU2_9STRA</name>
<sequence length="179" mass="20604">MIRAKFAVNSMKHMWTYDQEKESIVSLLRTTTMKLLHPNLLQNYSSKSERATLTQRHVSGRQVPFNSEFVYVMPLNRFVRARAQERQFEPRHDQQQYGGADMSINNCIRLHEENLGLRQEVVVLHSGGQLRHHLLDDVPTQREKSGRASSGVFDRPKAVGNCDLMARAAFEGKGRREKA</sequence>
<keyword evidence="3" id="KW-1185">Reference proteome</keyword>
<evidence type="ECO:0000313" key="3">
    <source>
        <dbReference type="Proteomes" id="UP000282087"/>
    </source>
</evidence>
<gene>
    <name evidence="2" type="ORF">DD237_001855</name>
    <name evidence="1" type="ORF">DD238_001231</name>
</gene>
<accession>A0A3M6VHU2</accession>
<evidence type="ECO:0000313" key="2">
    <source>
        <dbReference type="EMBL" id="RQM17202.1"/>
    </source>
</evidence>
<evidence type="ECO:0000313" key="1">
    <source>
        <dbReference type="EMBL" id="RMX66209.1"/>
    </source>
</evidence>
<evidence type="ECO:0000313" key="4">
    <source>
        <dbReference type="Proteomes" id="UP000286097"/>
    </source>
</evidence>
<dbReference type="Proteomes" id="UP000282087">
    <property type="component" value="Unassembled WGS sequence"/>
</dbReference>
<protein>
    <submittedName>
        <fullName evidence="1">Uncharacterized protein</fullName>
    </submittedName>
</protein>
<dbReference type="VEuPathDB" id="FungiDB:DD237_001855"/>
<organism evidence="1 3">
    <name type="scientific">Peronospora effusa</name>
    <dbReference type="NCBI Taxonomy" id="542832"/>
    <lineage>
        <taxon>Eukaryota</taxon>
        <taxon>Sar</taxon>
        <taxon>Stramenopiles</taxon>
        <taxon>Oomycota</taxon>
        <taxon>Peronosporomycetes</taxon>
        <taxon>Peronosporales</taxon>
        <taxon>Peronosporaceae</taxon>
        <taxon>Peronospora</taxon>
    </lineage>
</organism>
<reference evidence="3 4" key="1">
    <citation type="submission" date="2018-06" db="EMBL/GenBank/DDBJ databases">
        <title>Comparative genomics of downy mildews reveals potential adaptations to biotrophy.</title>
        <authorList>
            <person name="Fletcher K."/>
            <person name="Klosterman S.J."/>
            <person name="Derevnina L."/>
            <person name="Martin F."/>
            <person name="Koike S."/>
            <person name="Reyes Chin-Wo S."/>
            <person name="Mou B."/>
            <person name="Michelmore R."/>
        </authorList>
    </citation>
    <scope>NUCLEOTIDE SEQUENCE [LARGE SCALE GENOMIC DNA]</scope>
    <source>
        <strain evidence="2 4">R13</strain>
        <strain evidence="1 3">R14</strain>
    </source>
</reference>
<proteinExistence type="predicted"/>